<dbReference type="EMBL" id="JAPEUY010000020">
    <property type="protein sequence ID" value="KAJ4363203.1"/>
    <property type="molecule type" value="Genomic_DNA"/>
</dbReference>
<dbReference type="Proteomes" id="UP001140560">
    <property type="component" value="Unassembled WGS sequence"/>
</dbReference>
<dbReference type="AlphaFoldDB" id="A0A9W8XZF6"/>
<accession>A0A9W8XZF6</accession>
<gene>
    <name evidence="2" type="ORF">N0V83_010323</name>
</gene>
<feature type="compositionally biased region" description="Basic and acidic residues" evidence="1">
    <location>
        <begin position="27"/>
        <end position="36"/>
    </location>
</feature>
<comment type="caution">
    <text evidence="2">The sequence shown here is derived from an EMBL/GenBank/DDBJ whole genome shotgun (WGS) entry which is preliminary data.</text>
</comment>
<feature type="compositionally biased region" description="Polar residues" evidence="1">
    <location>
        <begin position="253"/>
        <end position="273"/>
    </location>
</feature>
<feature type="region of interest" description="Disordered" evidence="1">
    <location>
        <begin position="398"/>
        <end position="420"/>
    </location>
</feature>
<feature type="region of interest" description="Disordered" evidence="1">
    <location>
        <begin position="13"/>
        <end position="67"/>
    </location>
</feature>
<reference evidence="2" key="1">
    <citation type="submission" date="2022-10" db="EMBL/GenBank/DDBJ databases">
        <title>Tapping the CABI collections for fungal endophytes: first genome assemblies for Collariella, Neodidymelliopsis, Ascochyta clinopodiicola, Didymella pomorum, Didymosphaeria variabile, Neocosmospora piperis and Neocucurbitaria cava.</title>
        <authorList>
            <person name="Hill R."/>
        </authorList>
    </citation>
    <scope>NUCLEOTIDE SEQUENCE</scope>
    <source>
        <strain evidence="2">IMI 356814</strain>
    </source>
</reference>
<proteinExistence type="predicted"/>
<feature type="compositionally biased region" description="Low complexity" evidence="1">
    <location>
        <begin position="200"/>
        <end position="217"/>
    </location>
</feature>
<keyword evidence="3" id="KW-1185">Reference proteome</keyword>
<evidence type="ECO:0000313" key="3">
    <source>
        <dbReference type="Proteomes" id="UP001140560"/>
    </source>
</evidence>
<dbReference type="OrthoDB" id="3648773at2759"/>
<feature type="region of interest" description="Disordered" evidence="1">
    <location>
        <begin position="678"/>
        <end position="723"/>
    </location>
</feature>
<evidence type="ECO:0000256" key="1">
    <source>
        <dbReference type="SAM" id="MobiDB-lite"/>
    </source>
</evidence>
<feature type="region of interest" description="Disordered" evidence="1">
    <location>
        <begin position="245"/>
        <end position="276"/>
    </location>
</feature>
<name>A0A9W8XZF6_9PLEO</name>
<sequence>MWFTSFLEHADQLHRAETSPDDGPMTPRHETRRREFSWYFQPLPDDPRRNSRCPLPPEPLDTQTPPTLEEIVGRSTTDEAESIHHATLQPFDAAASPPLPAPISRSSTISSILSRNPTRRYSITAFAKGLARRIPDMRMVPPTPGKAARSPEGQMWRDAHDVTSIKNSEQHSKPFPLLPAPAATEPRDSYASAPRPPPAVRTTPSQPSTRRSPSTTPVHGKGSLRDRRKVNLDLSLPNNILDLPVRSRLPPSALNSITPSRPRSPKTPWTNNEAPRWELSKLPKSAPIMEEDNAPITAMHESNLGPLSTHGRAISSESPVSERQYPRVRDRCYISGPHLRKTRSDRSVTCEPPLTRTPGGAWTSDDLKLGRETETYVNEELKEIGQTTKASRTRRWRWKLSSDEAPSLPSPEPPNRRYSINPFKRSARILELAGSRDNDLSPLSTRSGRDKPLHLTSTAPSSPLAYMAVPPRFVPPGVVRFPTPPVLDAEGEIKGKLANFFFDVQGSSTRSPRRKLNSSSGGHWDSDALLMSLSSDHDVEEDEEEGPEGRPPSHISSPVDFEANGTPDLKMGHSMLKRSSPGLVAPSATPRQDGWFRIQHSDSPDEYALTAQALKEEDERRKFEWLVPEHLPNSPLCPLNPIYRGPCKGMCYWHEKKKAGHRKSRRIKEELGNEWTEAVQRRGSYFDDKGNQKSRRGNRSGEAGMFDVPMQKKKRRLDSLSSP</sequence>
<evidence type="ECO:0000313" key="2">
    <source>
        <dbReference type="EMBL" id="KAJ4363203.1"/>
    </source>
</evidence>
<feature type="region of interest" description="Disordered" evidence="1">
    <location>
        <begin position="437"/>
        <end position="461"/>
    </location>
</feature>
<organism evidence="2 3">
    <name type="scientific">Neocucurbitaria cava</name>
    <dbReference type="NCBI Taxonomy" id="798079"/>
    <lineage>
        <taxon>Eukaryota</taxon>
        <taxon>Fungi</taxon>
        <taxon>Dikarya</taxon>
        <taxon>Ascomycota</taxon>
        <taxon>Pezizomycotina</taxon>
        <taxon>Dothideomycetes</taxon>
        <taxon>Pleosporomycetidae</taxon>
        <taxon>Pleosporales</taxon>
        <taxon>Pleosporineae</taxon>
        <taxon>Cucurbitariaceae</taxon>
        <taxon>Neocucurbitaria</taxon>
    </lineage>
</organism>
<feature type="region of interest" description="Disordered" evidence="1">
    <location>
        <begin position="136"/>
        <end position="155"/>
    </location>
</feature>
<feature type="region of interest" description="Disordered" evidence="1">
    <location>
        <begin position="507"/>
        <end position="567"/>
    </location>
</feature>
<protein>
    <submittedName>
        <fullName evidence="2">Uncharacterized protein</fullName>
    </submittedName>
</protein>
<feature type="region of interest" description="Disordered" evidence="1">
    <location>
        <begin position="164"/>
        <end position="230"/>
    </location>
</feature>
<feature type="region of interest" description="Disordered" evidence="1">
    <location>
        <begin position="343"/>
        <end position="366"/>
    </location>
</feature>